<evidence type="ECO:0000259" key="11">
    <source>
        <dbReference type="Pfam" id="PF00593"/>
    </source>
</evidence>
<dbReference type="InterPro" id="IPR039426">
    <property type="entry name" value="TonB-dep_rcpt-like"/>
</dbReference>
<evidence type="ECO:0000256" key="5">
    <source>
        <dbReference type="ARBA" id="ARBA00022729"/>
    </source>
</evidence>
<keyword evidence="3" id="KW-1134">Transmembrane beta strand</keyword>
<proteinExistence type="inferred from homology"/>
<evidence type="ECO:0000256" key="4">
    <source>
        <dbReference type="ARBA" id="ARBA00022692"/>
    </source>
</evidence>
<feature type="domain" description="TonB-dependent receptor plug" evidence="12">
    <location>
        <begin position="100"/>
        <end position="208"/>
    </location>
</feature>
<dbReference type="InterPro" id="IPR036942">
    <property type="entry name" value="Beta-barrel_TonB_sf"/>
</dbReference>
<dbReference type="Gene3D" id="2.40.170.20">
    <property type="entry name" value="TonB-dependent receptor, beta-barrel domain"/>
    <property type="match status" value="1"/>
</dbReference>
<accession>A0ABP8GSS4</accession>
<dbReference type="EMBL" id="BAABGY010000007">
    <property type="protein sequence ID" value="GAA4329444.1"/>
    <property type="molecule type" value="Genomic_DNA"/>
</dbReference>
<dbReference type="SUPFAM" id="SSF49464">
    <property type="entry name" value="Carboxypeptidase regulatory domain-like"/>
    <property type="match status" value="1"/>
</dbReference>
<sequence>MAQNVTLTGKVKNTASNENVPAVSVTVKGGAQGAYTDDNGNFRITVNKLPVTLIVSSVGFDSREITVSTSGASVDVQLSPASTLGQEVIVSATRSPERILESPVTVEKMNSLTLRNVPAPSYYEAIGNLKGVDMHTASLTFRTITTRGFVASGNTRFNQLIDGMDNQAPGLNFSVGSVIGPSELDVDNIEMLAGASSALYGSGGMNGTLLINTKNPFKYQGFSFQVKQGIMNIQNPEQKPSPYFDWSARYGKAFNEKLAFKFSGQFIKATDWAAYDYDNVLRNSVFSRVTKGGRSSDPNYDGVNVYGDETSQSFAAVSAATEAGIRQGVLGATGGLLDPNNLAQAFITTFPTATPAQLAAFLGNPMIPVALRPTLQQYIPLYLANRNGAVANVNVSRTGYKERDLVDYNTINFKGTAGLFYKITPSIEASFNTYLGTGTTVYTGADRYSLKNLVMAQHKLEVRARNWFVRGYTTQENAGDSYNATVLGRIMNERFKPSQTWYPTYAVAYAGNRFAGNSDLGSHIAARSLADAGMPMPGTQAFNDLKNAVAAAPIGSNPQVNGARFLDQSDLWAAEGQLNVSNLGGFSNMVEVIAGAQWKQYVLNSQGTLFADTAGKLKPAEVGGYIQLKKRLFNDLLTLTAAGRYDKHTNFEGRFTPRVTAVVRVAKDNNIRLSYQTAYRFPTNQDQYINLNVGSGLLIGALPSFQTFYNLNSNPGYSSESVAAARAANNPALLQAYTFKAMKPETVTSYEVGYKGLLGKRLYFDAYAYYSQYQNFLGRVAVVQSLTGTPAGALNPSAASSRNLSYIQNTDQEVKALGWGVQADFNLYRNITLYTNVFSDELRDVPANTATAFNAPRYRTNIGLRSDNVFRGIGFNVVWKWQDEVFYEGTFVTGTLPSFSTLDAQVSYRIPNTKSVLRIGGTNIGNEYYRSGYGSPYVGGLYYASFGYNIF</sequence>
<keyword evidence="9" id="KW-0998">Cell outer membrane</keyword>
<dbReference type="Pfam" id="PF07715">
    <property type="entry name" value="Plug"/>
    <property type="match status" value="1"/>
</dbReference>
<dbReference type="Pfam" id="PF13715">
    <property type="entry name" value="CarbopepD_reg_2"/>
    <property type="match status" value="1"/>
</dbReference>
<dbReference type="Gene3D" id="2.170.130.10">
    <property type="entry name" value="TonB-dependent receptor, plug domain"/>
    <property type="match status" value="1"/>
</dbReference>
<keyword evidence="4" id="KW-0812">Transmembrane</keyword>
<evidence type="ECO:0000256" key="1">
    <source>
        <dbReference type="ARBA" id="ARBA00004571"/>
    </source>
</evidence>
<dbReference type="Proteomes" id="UP001501725">
    <property type="component" value="Unassembled WGS sequence"/>
</dbReference>
<keyword evidence="2" id="KW-0813">Transport</keyword>
<dbReference type="SUPFAM" id="SSF56935">
    <property type="entry name" value="Porins"/>
    <property type="match status" value="1"/>
</dbReference>
<comment type="subcellular location">
    <subcellularLocation>
        <location evidence="1">Cell outer membrane</location>
        <topology evidence="1">Multi-pass membrane protein</topology>
    </subcellularLocation>
</comment>
<evidence type="ECO:0000256" key="2">
    <source>
        <dbReference type="ARBA" id="ARBA00022448"/>
    </source>
</evidence>
<comment type="caution">
    <text evidence="13">The sequence shown here is derived from an EMBL/GenBank/DDBJ whole genome shotgun (WGS) entry which is preliminary data.</text>
</comment>
<feature type="domain" description="TonB-dependent receptor-like beta-barrel" evidence="11">
    <location>
        <begin position="458"/>
        <end position="924"/>
    </location>
</feature>
<evidence type="ECO:0008006" key="15">
    <source>
        <dbReference type="Google" id="ProtNLM"/>
    </source>
</evidence>
<dbReference type="InterPro" id="IPR037066">
    <property type="entry name" value="Plug_dom_sf"/>
</dbReference>
<evidence type="ECO:0000256" key="8">
    <source>
        <dbReference type="ARBA" id="ARBA00023170"/>
    </source>
</evidence>
<evidence type="ECO:0000313" key="13">
    <source>
        <dbReference type="EMBL" id="GAA4329444.1"/>
    </source>
</evidence>
<keyword evidence="6 10" id="KW-0798">TonB box</keyword>
<dbReference type="Gene3D" id="2.60.40.1120">
    <property type="entry name" value="Carboxypeptidase-like, regulatory domain"/>
    <property type="match status" value="1"/>
</dbReference>
<gene>
    <name evidence="13" type="ORF">GCM10023184_19970</name>
</gene>
<reference evidence="14" key="1">
    <citation type="journal article" date="2019" name="Int. J. Syst. Evol. Microbiol.">
        <title>The Global Catalogue of Microorganisms (GCM) 10K type strain sequencing project: providing services to taxonomists for standard genome sequencing and annotation.</title>
        <authorList>
            <consortium name="The Broad Institute Genomics Platform"/>
            <consortium name="The Broad Institute Genome Sequencing Center for Infectious Disease"/>
            <person name="Wu L."/>
            <person name="Ma J."/>
        </authorList>
    </citation>
    <scope>NUCLEOTIDE SEQUENCE [LARGE SCALE GENOMIC DNA]</scope>
    <source>
        <strain evidence="14">JCM 17919</strain>
    </source>
</reference>
<evidence type="ECO:0000313" key="14">
    <source>
        <dbReference type="Proteomes" id="UP001501725"/>
    </source>
</evidence>
<dbReference type="InterPro" id="IPR000531">
    <property type="entry name" value="Beta-barrel_TonB"/>
</dbReference>
<keyword evidence="5" id="KW-0732">Signal</keyword>
<evidence type="ECO:0000256" key="7">
    <source>
        <dbReference type="ARBA" id="ARBA00023136"/>
    </source>
</evidence>
<keyword evidence="8" id="KW-0675">Receptor</keyword>
<evidence type="ECO:0000256" key="10">
    <source>
        <dbReference type="RuleBase" id="RU003357"/>
    </source>
</evidence>
<comment type="similarity">
    <text evidence="10">Belongs to the TonB-dependent receptor family.</text>
</comment>
<dbReference type="InterPro" id="IPR012910">
    <property type="entry name" value="Plug_dom"/>
</dbReference>
<dbReference type="PANTHER" id="PTHR30069:SF29">
    <property type="entry name" value="HEMOGLOBIN AND HEMOGLOBIN-HAPTOGLOBIN-BINDING PROTEIN 1-RELATED"/>
    <property type="match status" value="1"/>
</dbReference>
<evidence type="ECO:0000259" key="12">
    <source>
        <dbReference type="Pfam" id="PF07715"/>
    </source>
</evidence>
<dbReference type="InterPro" id="IPR008969">
    <property type="entry name" value="CarboxyPept-like_regulatory"/>
</dbReference>
<evidence type="ECO:0000256" key="9">
    <source>
        <dbReference type="ARBA" id="ARBA00023237"/>
    </source>
</evidence>
<keyword evidence="7 10" id="KW-0472">Membrane</keyword>
<protein>
    <recommendedName>
        <fullName evidence="15">TonB-dependent receptor</fullName>
    </recommendedName>
</protein>
<evidence type="ECO:0000256" key="6">
    <source>
        <dbReference type="ARBA" id="ARBA00023077"/>
    </source>
</evidence>
<name>A0ABP8GSS4_9BACT</name>
<organism evidence="13 14">
    <name type="scientific">Flaviaesturariibacter amylovorans</name>
    <dbReference type="NCBI Taxonomy" id="1084520"/>
    <lineage>
        <taxon>Bacteria</taxon>
        <taxon>Pseudomonadati</taxon>
        <taxon>Bacteroidota</taxon>
        <taxon>Chitinophagia</taxon>
        <taxon>Chitinophagales</taxon>
        <taxon>Chitinophagaceae</taxon>
        <taxon>Flaviaestuariibacter</taxon>
    </lineage>
</organism>
<dbReference type="PANTHER" id="PTHR30069">
    <property type="entry name" value="TONB-DEPENDENT OUTER MEMBRANE RECEPTOR"/>
    <property type="match status" value="1"/>
</dbReference>
<keyword evidence="14" id="KW-1185">Reference proteome</keyword>
<dbReference type="Pfam" id="PF00593">
    <property type="entry name" value="TonB_dep_Rec_b-barrel"/>
    <property type="match status" value="1"/>
</dbReference>
<evidence type="ECO:0000256" key="3">
    <source>
        <dbReference type="ARBA" id="ARBA00022452"/>
    </source>
</evidence>